<evidence type="ECO:0000256" key="5">
    <source>
        <dbReference type="SAM" id="Phobius"/>
    </source>
</evidence>
<dbReference type="Pfam" id="PF00194">
    <property type="entry name" value="Carb_anhydrase"/>
    <property type="match status" value="1"/>
</dbReference>
<dbReference type="InterPro" id="IPR018338">
    <property type="entry name" value="Carbonic_anhydrase_a-class_CS"/>
</dbReference>
<dbReference type="InParanoid" id="B4JI12"/>
<dbReference type="EC" id="4.2.1.1" evidence="4"/>
<dbReference type="KEGG" id="dgr:6563684"/>
<dbReference type="CDD" id="cd00326">
    <property type="entry name" value="alpha_CA"/>
    <property type="match status" value="1"/>
</dbReference>
<reference evidence="7 8" key="1">
    <citation type="journal article" date="2007" name="Nature">
        <title>Evolution of genes and genomes on the Drosophila phylogeny.</title>
        <authorList>
            <consortium name="Drosophila 12 Genomes Consortium"/>
            <person name="Clark A.G."/>
            <person name="Eisen M.B."/>
            <person name="Smith D.R."/>
            <person name="Bergman C.M."/>
            <person name="Oliver B."/>
            <person name="Markow T.A."/>
            <person name="Kaufman T.C."/>
            <person name="Kellis M."/>
            <person name="Gelbart W."/>
            <person name="Iyer V.N."/>
            <person name="Pollard D.A."/>
            <person name="Sackton T.B."/>
            <person name="Larracuente A.M."/>
            <person name="Singh N.D."/>
            <person name="Abad J.P."/>
            <person name="Abt D.N."/>
            <person name="Adryan B."/>
            <person name="Aguade M."/>
            <person name="Akashi H."/>
            <person name="Anderson W.W."/>
            <person name="Aquadro C.F."/>
            <person name="Ardell D.H."/>
            <person name="Arguello R."/>
            <person name="Artieri C.G."/>
            <person name="Barbash D.A."/>
            <person name="Barker D."/>
            <person name="Barsanti P."/>
            <person name="Batterham P."/>
            <person name="Batzoglou S."/>
            <person name="Begun D."/>
            <person name="Bhutkar A."/>
            <person name="Blanco E."/>
            <person name="Bosak S.A."/>
            <person name="Bradley R.K."/>
            <person name="Brand A.D."/>
            <person name="Brent M.R."/>
            <person name="Brooks A.N."/>
            <person name="Brown R.H."/>
            <person name="Butlin R.K."/>
            <person name="Caggese C."/>
            <person name="Calvi B.R."/>
            <person name="Bernardo de Carvalho A."/>
            <person name="Caspi A."/>
            <person name="Castrezana S."/>
            <person name="Celniker S.E."/>
            <person name="Chang J.L."/>
            <person name="Chapple C."/>
            <person name="Chatterji S."/>
            <person name="Chinwalla A."/>
            <person name="Civetta A."/>
            <person name="Clifton S.W."/>
            <person name="Comeron J.M."/>
            <person name="Costello J.C."/>
            <person name="Coyne J.A."/>
            <person name="Daub J."/>
            <person name="David R.G."/>
            <person name="Delcher A.L."/>
            <person name="Delehaunty K."/>
            <person name="Do C.B."/>
            <person name="Ebling H."/>
            <person name="Edwards K."/>
            <person name="Eickbush T."/>
            <person name="Evans J.D."/>
            <person name="Filipski A."/>
            <person name="Findeiss S."/>
            <person name="Freyhult E."/>
            <person name="Fulton L."/>
            <person name="Fulton R."/>
            <person name="Garcia A.C."/>
            <person name="Gardiner A."/>
            <person name="Garfield D.A."/>
            <person name="Garvin B.E."/>
            <person name="Gibson G."/>
            <person name="Gilbert D."/>
            <person name="Gnerre S."/>
            <person name="Godfrey J."/>
            <person name="Good R."/>
            <person name="Gotea V."/>
            <person name="Gravely B."/>
            <person name="Greenberg A.J."/>
            <person name="Griffiths-Jones S."/>
            <person name="Gross S."/>
            <person name="Guigo R."/>
            <person name="Gustafson E.A."/>
            <person name="Haerty W."/>
            <person name="Hahn M.W."/>
            <person name="Halligan D.L."/>
            <person name="Halpern A.L."/>
            <person name="Halter G.M."/>
            <person name="Han M.V."/>
            <person name="Heger A."/>
            <person name="Hillier L."/>
            <person name="Hinrichs A.S."/>
            <person name="Holmes I."/>
            <person name="Hoskins R.A."/>
            <person name="Hubisz M.J."/>
            <person name="Hultmark D."/>
            <person name="Huntley M.A."/>
            <person name="Jaffe D.B."/>
            <person name="Jagadeeshan S."/>
            <person name="Jeck W.R."/>
            <person name="Johnson J."/>
            <person name="Jones C.D."/>
            <person name="Jordan W.C."/>
            <person name="Karpen G.H."/>
            <person name="Kataoka E."/>
            <person name="Keightley P.D."/>
            <person name="Kheradpour P."/>
            <person name="Kirkness E.F."/>
            <person name="Koerich L.B."/>
            <person name="Kristiansen K."/>
            <person name="Kudrna D."/>
            <person name="Kulathinal R.J."/>
            <person name="Kumar S."/>
            <person name="Kwok R."/>
            <person name="Lander E."/>
            <person name="Langley C.H."/>
            <person name="Lapoint R."/>
            <person name="Lazzaro B.P."/>
            <person name="Lee S.J."/>
            <person name="Levesque L."/>
            <person name="Li R."/>
            <person name="Lin C.F."/>
            <person name="Lin M.F."/>
            <person name="Lindblad-Toh K."/>
            <person name="Llopart A."/>
            <person name="Long M."/>
            <person name="Low L."/>
            <person name="Lozovsky E."/>
            <person name="Lu J."/>
            <person name="Luo M."/>
            <person name="Machado C.A."/>
            <person name="Makalowski W."/>
            <person name="Marzo M."/>
            <person name="Matsuda M."/>
            <person name="Matzkin L."/>
            <person name="McAllister B."/>
            <person name="McBride C.S."/>
            <person name="McKernan B."/>
            <person name="McKernan K."/>
            <person name="Mendez-Lago M."/>
            <person name="Minx P."/>
            <person name="Mollenhauer M.U."/>
            <person name="Montooth K."/>
            <person name="Mount S.M."/>
            <person name="Mu X."/>
            <person name="Myers E."/>
            <person name="Negre B."/>
            <person name="Newfeld S."/>
            <person name="Nielsen R."/>
            <person name="Noor M.A."/>
            <person name="O'Grady P."/>
            <person name="Pachter L."/>
            <person name="Papaceit M."/>
            <person name="Parisi M.J."/>
            <person name="Parisi M."/>
            <person name="Parts L."/>
            <person name="Pedersen J.S."/>
            <person name="Pesole G."/>
            <person name="Phillippy A.M."/>
            <person name="Ponting C.P."/>
            <person name="Pop M."/>
            <person name="Porcelli D."/>
            <person name="Powell J.R."/>
            <person name="Prohaska S."/>
            <person name="Pruitt K."/>
            <person name="Puig M."/>
            <person name="Quesneville H."/>
            <person name="Ram K.R."/>
            <person name="Rand D."/>
            <person name="Rasmussen M.D."/>
            <person name="Reed L.K."/>
            <person name="Reenan R."/>
            <person name="Reily A."/>
            <person name="Remington K.A."/>
            <person name="Rieger T.T."/>
            <person name="Ritchie M.G."/>
            <person name="Robin C."/>
            <person name="Rogers Y.H."/>
            <person name="Rohde C."/>
            <person name="Rozas J."/>
            <person name="Rubenfield M.J."/>
            <person name="Ruiz A."/>
            <person name="Russo S."/>
            <person name="Salzberg S.L."/>
            <person name="Sanchez-Gracia A."/>
            <person name="Saranga D.J."/>
            <person name="Sato H."/>
            <person name="Schaeffer S.W."/>
            <person name="Schatz M.C."/>
            <person name="Schlenke T."/>
            <person name="Schwartz R."/>
            <person name="Segarra C."/>
            <person name="Singh R.S."/>
            <person name="Sirot L."/>
            <person name="Sirota M."/>
            <person name="Sisneros N.B."/>
            <person name="Smith C.D."/>
            <person name="Smith T.F."/>
            <person name="Spieth J."/>
            <person name="Stage D.E."/>
            <person name="Stark A."/>
            <person name="Stephan W."/>
            <person name="Strausberg R.L."/>
            <person name="Strempel S."/>
            <person name="Sturgill D."/>
            <person name="Sutton G."/>
            <person name="Sutton G.G."/>
            <person name="Tao W."/>
            <person name="Teichmann S."/>
            <person name="Tobari Y.N."/>
            <person name="Tomimura Y."/>
            <person name="Tsolas J.M."/>
            <person name="Valente V.L."/>
            <person name="Venter E."/>
            <person name="Venter J.C."/>
            <person name="Vicario S."/>
            <person name="Vieira F.G."/>
            <person name="Vilella A.J."/>
            <person name="Villasante A."/>
            <person name="Walenz B."/>
            <person name="Wang J."/>
            <person name="Wasserman M."/>
            <person name="Watts T."/>
            <person name="Wilson D."/>
            <person name="Wilson R.K."/>
            <person name="Wing R.A."/>
            <person name="Wolfner M.F."/>
            <person name="Wong A."/>
            <person name="Wong G.K."/>
            <person name="Wu C.I."/>
            <person name="Wu G."/>
            <person name="Yamamoto D."/>
            <person name="Yang H.P."/>
            <person name="Yang S.P."/>
            <person name="Yorke J.A."/>
            <person name="Yoshida K."/>
            <person name="Zdobnov E."/>
            <person name="Zhang P."/>
            <person name="Zhang Y."/>
            <person name="Zimin A.V."/>
            <person name="Baldwin J."/>
            <person name="Abdouelleil A."/>
            <person name="Abdulkadir J."/>
            <person name="Abebe A."/>
            <person name="Abera B."/>
            <person name="Abreu J."/>
            <person name="Acer S.C."/>
            <person name="Aftuck L."/>
            <person name="Alexander A."/>
            <person name="An P."/>
            <person name="Anderson E."/>
            <person name="Anderson S."/>
            <person name="Arachi H."/>
            <person name="Azer M."/>
            <person name="Bachantsang P."/>
            <person name="Barry A."/>
            <person name="Bayul T."/>
            <person name="Berlin A."/>
            <person name="Bessette D."/>
            <person name="Bloom T."/>
            <person name="Blye J."/>
            <person name="Boguslavskiy L."/>
            <person name="Bonnet C."/>
            <person name="Boukhgalter B."/>
            <person name="Bourzgui I."/>
            <person name="Brown A."/>
            <person name="Cahill P."/>
            <person name="Channer S."/>
            <person name="Cheshatsang Y."/>
            <person name="Chuda L."/>
            <person name="Citroen M."/>
            <person name="Collymore A."/>
            <person name="Cooke P."/>
            <person name="Costello M."/>
            <person name="D'Aco K."/>
            <person name="Daza R."/>
            <person name="De Haan G."/>
            <person name="DeGray S."/>
            <person name="DeMaso C."/>
            <person name="Dhargay N."/>
            <person name="Dooley K."/>
            <person name="Dooley E."/>
            <person name="Doricent M."/>
            <person name="Dorje P."/>
            <person name="Dorjee K."/>
            <person name="Dupes A."/>
            <person name="Elong R."/>
            <person name="Falk J."/>
            <person name="Farina A."/>
            <person name="Faro S."/>
            <person name="Ferguson D."/>
            <person name="Fisher S."/>
            <person name="Foley C.D."/>
            <person name="Franke A."/>
            <person name="Friedrich D."/>
            <person name="Gadbois L."/>
            <person name="Gearin G."/>
            <person name="Gearin C.R."/>
            <person name="Giannoukos G."/>
            <person name="Goode T."/>
            <person name="Graham J."/>
            <person name="Grandbois E."/>
            <person name="Grewal S."/>
            <person name="Gyaltsen K."/>
            <person name="Hafez N."/>
            <person name="Hagos B."/>
            <person name="Hall J."/>
            <person name="Henson C."/>
            <person name="Hollinger A."/>
            <person name="Honan T."/>
            <person name="Huard M.D."/>
            <person name="Hughes L."/>
            <person name="Hurhula B."/>
            <person name="Husby M.E."/>
            <person name="Kamat A."/>
            <person name="Kanga B."/>
            <person name="Kashin S."/>
            <person name="Khazanovich D."/>
            <person name="Kisner P."/>
            <person name="Lance K."/>
            <person name="Lara M."/>
            <person name="Lee W."/>
            <person name="Lennon N."/>
            <person name="Letendre F."/>
            <person name="LeVine R."/>
            <person name="Lipovsky A."/>
            <person name="Liu X."/>
            <person name="Liu J."/>
            <person name="Liu S."/>
            <person name="Lokyitsang T."/>
            <person name="Lokyitsang Y."/>
            <person name="Lubonja R."/>
            <person name="Lui A."/>
            <person name="MacDonald P."/>
            <person name="Magnisalis V."/>
            <person name="Maru K."/>
            <person name="Matthews C."/>
            <person name="McCusker W."/>
            <person name="McDonough S."/>
            <person name="Mehta T."/>
            <person name="Meldrim J."/>
            <person name="Meneus L."/>
            <person name="Mihai O."/>
            <person name="Mihalev A."/>
            <person name="Mihova T."/>
            <person name="Mittelman R."/>
            <person name="Mlenga V."/>
            <person name="Montmayeur A."/>
            <person name="Mulrain L."/>
            <person name="Navidi A."/>
            <person name="Naylor J."/>
            <person name="Negash T."/>
            <person name="Nguyen T."/>
            <person name="Nguyen N."/>
            <person name="Nicol R."/>
            <person name="Norbu C."/>
            <person name="Norbu N."/>
            <person name="Novod N."/>
            <person name="O'Neill B."/>
            <person name="Osman S."/>
            <person name="Markiewicz E."/>
            <person name="Oyono O.L."/>
            <person name="Patti C."/>
            <person name="Phunkhang P."/>
            <person name="Pierre F."/>
            <person name="Priest M."/>
            <person name="Raghuraman S."/>
            <person name="Rege F."/>
            <person name="Reyes R."/>
            <person name="Rise C."/>
            <person name="Rogov P."/>
            <person name="Ross K."/>
            <person name="Ryan E."/>
            <person name="Settipalli S."/>
            <person name="Shea T."/>
            <person name="Sherpa N."/>
            <person name="Shi L."/>
            <person name="Shih D."/>
            <person name="Sparrow T."/>
            <person name="Spaulding J."/>
            <person name="Stalker J."/>
            <person name="Stange-Thomann N."/>
            <person name="Stavropoulos S."/>
            <person name="Stone C."/>
            <person name="Strader C."/>
            <person name="Tesfaye S."/>
            <person name="Thomson T."/>
            <person name="Thoulutsang Y."/>
            <person name="Thoulutsang D."/>
            <person name="Topham K."/>
            <person name="Topping I."/>
            <person name="Tsamla T."/>
            <person name="Vassiliev H."/>
            <person name="Vo A."/>
            <person name="Wangchuk T."/>
            <person name="Wangdi T."/>
            <person name="Weiand M."/>
            <person name="Wilkinson J."/>
            <person name="Wilson A."/>
            <person name="Yadav S."/>
            <person name="Young G."/>
            <person name="Yu Q."/>
            <person name="Zembek L."/>
            <person name="Zhong D."/>
            <person name="Zimmer A."/>
            <person name="Zwirko Z."/>
            <person name="Jaffe D.B."/>
            <person name="Alvarez P."/>
            <person name="Brockman W."/>
            <person name="Butler J."/>
            <person name="Chin C."/>
            <person name="Gnerre S."/>
            <person name="Grabherr M."/>
            <person name="Kleber M."/>
            <person name="Mauceli E."/>
            <person name="MacCallum I."/>
        </authorList>
    </citation>
    <scope>NUCLEOTIDE SEQUENCE [LARGE SCALE GENOMIC DNA]</scope>
    <source>
        <strain evidence="8">Tucson 15287-2541.00</strain>
    </source>
</reference>
<dbReference type="HOGENOM" id="CLU_1526780_0_0_1"/>
<dbReference type="SUPFAM" id="SSF51069">
    <property type="entry name" value="Carbonic anhydrase"/>
    <property type="match status" value="1"/>
</dbReference>
<evidence type="ECO:0000256" key="2">
    <source>
        <dbReference type="ARBA" id="ARBA00022723"/>
    </source>
</evidence>
<evidence type="ECO:0000256" key="3">
    <source>
        <dbReference type="ARBA" id="ARBA00022833"/>
    </source>
</evidence>
<comment type="function">
    <text evidence="4">Reversible hydration of carbon dioxide.</text>
</comment>
<gene>
    <name evidence="7" type="primary">Dgri\GH18018</name>
    <name evidence="7" type="ORF">Dgri_GH18018</name>
</gene>
<dbReference type="EMBL" id="CH916369">
    <property type="protein sequence ID" value="EDV93932.1"/>
    <property type="molecule type" value="Genomic_DNA"/>
</dbReference>
<dbReference type="InterPro" id="IPR023561">
    <property type="entry name" value="Carbonic_anhydrase_a-class"/>
</dbReference>
<dbReference type="PANTHER" id="PTHR18952">
    <property type="entry name" value="CARBONIC ANHYDRASE"/>
    <property type="match status" value="1"/>
</dbReference>
<evidence type="ECO:0000313" key="8">
    <source>
        <dbReference type="Proteomes" id="UP000001070"/>
    </source>
</evidence>
<keyword evidence="4" id="KW-0456">Lyase</keyword>
<proteinExistence type="inferred from homology"/>
<dbReference type="InterPro" id="IPR036398">
    <property type="entry name" value="CA_dom_sf"/>
</dbReference>
<dbReference type="eggNOG" id="KOG0382">
    <property type="taxonomic scope" value="Eukaryota"/>
</dbReference>
<feature type="transmembrane region" description="Helical" evidence="5">
    <location>
        <begin position="147"/>
        <end position="168"/>
    </location>
</feature>
<evidence type="ECO:0000259" key="6">
    <source>
        <dbReference type="PROSITE" id="PS51144"/>
    </source>
</evidence>
<feature type="domain" description="Alpha-carbonic anhydrase" evidence="6">
    <location>
        <begin position="12"/>
        <end position="176"/>
    </location>
</feature>
<dbReference type="SMR" id="B4JI12"/>
<comment type="catalytic activity">
    <reaction evidence="4">
        <text>hydrogencarbonate + H(+) = CO2 + H2O</text>
        <dbReference type="Rhea" id="RHEA:10748"/>
        <dbReference type="ChEBI" id="CHEBI:15377"/>
        <dbReference type="ChEBI" id="CHEBI:15378"/>
        <dbReference type="ChEBI" id="CHEBI:16526"/>
        <dbReference type="ChEBI" id="CHEBI:17544"/>
        <dbReference type="EC" id="4.2.1.1"/>
    </reaction>
</comment>
<dbReference type="Proteomes" id="UP000001070">
    <property type="component" value="Unassembled WGS sequence"/>
</dbReference>
<dbReference type="GO" id="GO:0005737">
    <property type="term" value="C:cytoplasm"/>
    <property type="evidence" value="ECO:0007669"/>
    <property type="project" value="TreeGrafter"/>
</dbReference>
<evidence type="ECO:0000256" key="1">
    <source>
        <dbReference type="ARBA" id="ARBA00010718"/>
    </source>
</evidence>
<dbReference type="SMART" id="SM01057">
    <property type="entry name" value="Carb_anhydrase"/>
    <property type="match status" value="1"/>
</dbReference>
<dbReference type="STRING" id="7222.B4JI12"/>
<sequence>MNGVLGNFARLSHFNYDQNGKDWNVNTGRQQSPVALTTAKAVKSTASELIFINYNKALSRPLKLTNNGHTLKMSIPCAEDCSQPAVCGCKLKSIYKAVQLHFHWGSPEKKGSEHSINCTRYDAELHIIHQNIAYALKENALCSWDGFVVLAIMVNIVEVSLSSIYIFMTLTTNRSL</sequence>
<evidence type="ECO:0000256" key="4">
    <source>
        <dbReference type="RuleBase" id="RU367011"/>
    </source>
</evidence>
<comment type="cofactor">
    <cofactor evidence="4">
        <name>Zn(2+)</name>
        <dbReference type="ChEBI" id="CHEBI:29105"/>
    </cofactor>
</comment>
<dbReference type="PROSITE" id="PS00162">
    <property type="entry name" value="ALPHA_CA_1"/>
    <property type="match status" value="1"/>
</dbReference>
<protein>
    <recommendedName>
        <fullName evidence="4">Carbonic anhydrase</fullName>
        <ecNumber evidence="4">4.2.1.1</ecNumber>
    </recommendedName>
</protein>
<keyword evidence="5" id="KW-1133">Transmembrane helix</keyword>
<dbReference type="OMA" id="SEHSINC"/>
<dbReference type="GO" id="GO:0008270">
    <property type="term" value="F:zinc ion binding"/>
    <property type="evidence" value="ECO:0007669"/>
    <property type="project" value="UniProtKB-UniRule"/>
</dbReference>
<keyword evidence="5" id="KW-0812">Transmembrane</keyword>
<dbReference type="GO" id="GO:0004089">
    <property type="term" value="F:carbonate dehydratase activity"/>
    <property type="evidence" value="ECO:0007669"/>
    <property type="project" value="UniProtKB-UniRule"/>
</dbReference>
<dbReference type="AlphaFoldDB" id="B4JI12"/>
<dbReference type="OrthoDB" id="429145at2759"/>
<name>B4JI12_DROGR</name>
<comment type="similarity">
    <text evidence="1 4">Belongs to the alpha-carbonic anhydrase family.</text>
</comment>
<keyword evidence="8" id="KW-1185">Reference proteome</keyword>
<keyword evidence="5" id="KW-0472">Membrane</keyword>
<dbReference type="PANTHER" id="PTHR18952:SF137">
    <property type="entry name" value="CARBONIC ANHYDRASE"/>
    <property type="match status" value="1"/>
</dbReference>
<keyword evidence="2 4" id="KW-0479">Metal-binding</keyword>
<evidence type="ECO:0000313" key="7">
    <source>
        <dbReference type="EMBL" id="EDV93932.1"/>
    </source>
</evidence>
<dbReference type="InterPro" id="IPR001148">
    <property type="entry name" value="CA_dom"/>
</dbReference>
<dbReference type="PROSITE" id="PS51144">
    <property type="entry name" value="ALPHA_CA_2"/>
    <property type="match status" value="1"/>
</dbReference>
<dbReference type="Gene3D" id="3.10.200.10">
    <property type="entry name" value="Alpha carbonic anhydrase"/>
    <property type="match status" value="1"/>
</dbReference>
<accession>B4JI12</accession>
<keyword evidence="3 4" id="KW-0862">Zinc</keyword>
<dbReference type="PhylomeDB" id="B4JI12"/>
<organism evidence="8">
    <name type="scientific">Drosophila grimshawi</name>
    <name type="common">Hawaiian fruit fly</name>
    <name type="synonym">Idiomyia grimshawi</name>
    <dbReference type="NCBI Taxonomy" id="7222"/>
    <lineage>
        <taxon>Eukaryota</taxon>
        <taxon>Metazoa</taxon>
        <taxon>Ecdysozoa</taxon>
        <taxon>Arthropoda</taxon>
        <taxon>Hexapoda</taxon>
        <taxon>Insecta</taxon>
        <taxon>Pterygota</taxon>
        <taxon>Neoptera</taxon>
        <taxon>Endopterygota</taxon>
        <taxon>Diptera</taxon>
        <taxon>Brachycera</taxon>
        <taxon>Muscomorpha</taxon>
        <taxon>Ephydroidea</taxon>
        <taxon>Drosophilidae</taxon>
        <taxon>Drosophila</taxon>
        <taxon>Hawaiian Drosophila</taxon>
    </lineage>
</organism>